<accession>A0ABR2M1S7</accession>
<dbReference type="Proteomes" id="UP001412067">
    <property type="component" value="Unassembled WGS sequence"/>
</dbReference>
<reference evidence="1 2" key="1">
    <citation type="journal article" date="2022" name="Nat. Plants">
        <title>Genomes of leafy and leafless Platanthera orchids illuminate the evolution of mycoheterotrophy.</title>
        <authorList>
            <person name="Li M.H."/>
            <person name="Liu K.W."/>
            <person name="Li Z."/>
            <person name="Lu H.C."/>
            <person name="Ye Q.L."/>
            <person name="Zhang D."/>
            <person name="Wang J.Y."/>
            <person name="Li Y.F."/>
            <person name="Zhong Z.M."/>
            <person name="Liu X."/>
            <person name="Yu X."/>
            <person name="Liu D.K."/>
            <person name="Tu X.D."/>
            <person name="Liu B."/>
            <person name="Hao Y."/>
            <person name="Liao X.Y."/>
            <person name="Jiang Y.T."/>
            <person name="Sun W.H."/>
            <person name="Chen J."/>
            <person name="Chen Y.Q."/>
            <person name="Ai Y."/>
            <person name="Zhai J.W."/>
            <person name="Wu S.S."/>
            <person name="Zhou Z."/>
            <person name="Hsiao Y.Y."/>
            <person name="Wu W.L."/>
            <person name="Chen Y.Y."/>
            <person name="Lin Y.F."/>
            <person name="Hsu J.L."/>
            <person name="Li C.Y."/>
            <person name="Wang Z.W."/>
            <person name="Zhao X."/>
            <person name="Zhong W.Y."/>
            <person name="Ma X.K."/>
            <person name="Ma L."/>
            <person name="Huang J."/>
            <person name="Chen G.Z."/>
            <person name="Huang M.Z."/>
            <person name="Huang L."/>
            <person name="Peng D.H."/>
            <person name="Luo Y.B."/>
            <person name="Zou S.Q."/>
            <person name="Chen S.P."/>
            <person name="Lan S."/>
            <person name="Tsai W.C."/>
            <person name="Van de Peer Y."/>
            <person name="Liu Z.J."/>
        </authorList>
    </citation>
    <scope>NUCLEOTIDE SEQUENCE [LARGE SCALE GENOMIC DNA]</scope>
    <source>
        <strain evidence="1">Lor288</strain>
    </source>
</reference>
<sequence>MYVSQGAIFFASYEFLKAVFLLETSKNTDELKENEICADDLEAAGLQKLPVLGSN</sequence>
<gene>
    <name evidence="1" type="ORF">KSP40_PGU021581</name>
</gene>
<evidence type="ECO:0000313" key="2">
    <source>
        <dbReference type="Proteomes" id="UP001412067"/>
    </source>
</evidence>
<protein>
    <submittedName>
        <fullName evidence="1">Uncharacterized protein</fullName>
    </submittedName>
</protein>
<evidence type="ECO:0000313" key="1">
    <source>
        <dbReference type="EMBL" id="KAK8955961.1"/>
    </source>
</evidence>
<dbReference type="EMBL" id="JBBWWR010000013">
    <property type="protein sequence ID" value="KAK8955961.1"/>
    <property type="molecule type" value="Genomic_DNA"/>
</dbReference>
<keyword evidence="2" id="KW-1185">Reference proteome</keyword>
<comment type="caution">
    <text evidence="1">The sequence shown here is derived from an EMBL/GenBank/DDBJ whole genome shotgun (WGS) entry which is preliminary data.</text>
</comment>
<organism evidence="1 2">
    <name type="scientific">Platanthera guangdongensis</name>
    <dbReference type="NCBI Taxonomy" id="2320717"/>
    <lineage>
        <taxon>Eukaryota</taxon>
        <taxon>Viridiplantae</taxon>
        <taxon>Streptophyta</taxon>
        <taxon>Embryophyta</taxon>
        <taxon>Tracheophyta</taxon>
        <taxon>Spermatophyta</taxon>
        <taxon>Magnoliopsida</taxon>
        <taxon>Liliopsida</taxon>
        <taxon>Asparagales</taxon>
        <taxon>Orchidaceae</taxon>
        <taxon>Orchidoideae</taxon>
        <taxon>Orchideae</taxon>
        <taxon>Orchidinae</taxon>
        <taxon>Platanthera</taxon>
    </lineage>
</organism>
<proteinExistence type="predicted"/>
<name>A0ABR2M1S7_9ASPA</name>